<organism evidence="1">
    <name type="scientific">Rhizophora mucronata</name>
    <name type="common">Asiatic mangrove</name>
    <dbReference type="NCBI Taxonomy" id="61149"/>
    <lineage>
        <taxon>Eukaryota</taxon>
        <taxon>Viridiplantae</taxon>
        <taxon>Streptophyta</taxon>
        <taxon>Embryophyta</taxon>
        <taxon>Tracheophyta</taxon>
        <taxon>Spermatophyta</taxon>
        <taxon>Magnoliopsida</taxon>
        <taxon>eudicotyledons</taxon>
        <taxon>Gunneridae</taxon>
        <taxon>Pentapetalae</taxon>
        <taxon>rosids</taxon>
        <taxon>fabids</taxon>
        <taxon>Malpighiales</taxon>
        <taxon>Rhizophoraceae</taxon>
        <taxon>Rhizophora</taxon>
    </lineage>
</organism>
<proteinExistence type="predicted"/>
<accession>A0A2P2JW09</accession>
<evidence type="ECO:0000313" key="1">
    <source>
        <dbReference type="EMBL" id="MBW97656.1"/>
    </source>
</evidence>
<dbReference type="EMBL" id="GGEC01017173">
    <property type="protein sequence ID" value="MBW97656.1"/>
    <property type="molecule type" value="Transcribed_RNA"/>
</dbReference>
<sequence length="20" mass="2513">MCLWHRYKKNKTLHKISKVV</sequence>
<dbReference type="AlphaFoldDB" id="A0A2P2JW09"/>
<reference evidence="1" key="1">
    <citation type="submission" date="2018-02" db="EMBL/GenBank/DDBJ databases">
        <title>Rhizophora mucronata_Transcriptome.</title>
        <authorList>
            <person name="Meera S.P."/>
            <person name="Sreeshan A."/>
            <person name="Augustine A."/>
        </authorList>
    </citation>
    <scope>NUCLEOTIDE SEQUENCE</scope>
    <source>
        <tissue evidence="1">Leaf</tissue>
    </source>
</reference>
<name>A0A2P2JW09_RHIMU</name>
<protein>
    <submittedName>
        <fullName evidence="1">Uncharacterized protein</fullName>
    </submittedName>
</protein>